<dbReference type="SUPFAM" id="SSF54593">
    <property type="entry name" value="Glyoxalase/Bleomycin resistance protein/Dihydroxybiphenyl dioxygenase"/>
    <property type="match status" value="1"/>
</dbReference>
<evidence type="ECO:0000259" key="1">
    <source>
        <dbReference type="PROSITE" id="PS51819"/>
    </source>
</evidence>
<reference evidence="2 3" key="1">
    <citation type="submission" date="2018-11" db="EMBL/GenBank/DDBJ databases">
        <title>Taxonoimc description of Halomarina strain SPP-AMP-1.</title>
        <authorList>
            <person name="Pal Y."/>
            <person name="Srinivasana K."/>
            <person name="Verma A."/>
            <person name="Kumar P."/>
        </authorList>
    </citation>
    <scope>NUCLEOTIDE SEQUENCE [LARGE SCALE GENOMIC DNA]</scope>
    <source>
        <strain evidence="2 3">SPP-AMP-1</strain>
    </source>
</reference>
<sequence length="147" mass="16771">MIQGIYETHLEVSNLAQSIDFFESLGLELSRVEEERGIAFLHIEASERSMIGLWEADSVSKRHFAFRVLESRIDEVPSFLADRGIELRSAFGVEPDDQPLIFPWATLASVYFYDPDGNSIEVTANLSDEADEDLDPIPLDEWRQLHQ</sequence>
<dbReference type="InterPro" id="IPR004360">
    <property type="entry name" value="Glyas_Fos-R_dOase_dom"/>
</dbReference>
<dbReference type="PROSITE" id="PS51819">
    <property type="entry name" value="VOC"/>
    <property type="match status" value="1"/>
</dbReference>
<comment type="caution">
    <text evidence="2">The sequence shown here is derived from an EMBL/GenBank/DDBJ whole genome shotgun (WGS) entry which is preliminary data.</text>
</comment>
<gene>
    <name evidence="2" type="ORF">EIK79_12150</name>
</gene>
<dbReference type="InterPro" id="IPR037523">
    <property type="entry name" value="VOC_core"/>
</dbReference>
<name>A0A3P3RAB8_9EURY</name>
<proteinExistence type="predicted"/>
<dbReference type="InterPro" id="IPR029068">
    <property type="entry name" value="Glyas_Bleomycin-R_OHBP_Dase"/>
</dbReference>
<organism evidence="2 3">
    <name type="scientific">Halocatena pleomorpha</name>
    <dbReference type="NCBI Taxonomy" id="1785090"/>
    <lineage>
        <taxon>Archaea</taxon>
        <taxon>Methanobacteriati</taxon>
        <taxon>Methanobacteriota</taxon>
        <taxon>Stenosarchaea group</taxon>
        <taxon>Halobacteria</taxon>
        <taxon>Halobacteriales</taxon>
        <taxon>Natronomonadaceae</taxon>
        <taxon>Halocatena</taxon>
    </lineage>
</organism>
<feature type="domain" description="VOC" evidence="1">
    <location>
        <begin position="4"/>
        <end position="125"/>
    </location>
</feature>
<dbReference type="EMBL" id="RRCH01000028">
    <property type="protein sequence ID" value="RRJ29393.1"/>
    <property type="molecule type" value="Genomic_DNA"/>
</dbReference>
<dbReference type="RefSeq" id="WP_124955384.1">
    <property type="nucleotide sequence ID" value="NZ_RRCH01000028.1"/>
</dbReference>
<dbReference type="OrthoDB" id="37941at2157"/>
<dbReference type="AlphaFoldDB" id="A0A3P3RAB8"/>
<dbReference type="Proteomes" id="UP000282322">
    <property type="component" value="Unassembled WGS sequence"/>
</dbReference>
<keyword evidence="3" id="KW-1185">Reference proteome</keyword>
<dbReference type="CDD" id="cd06587">
    <property type="entry name" value="VOC"/>
    <property type="match status" value="1"/>
</dbReference>
<accession>A0A3P3RAB8</accession>
<evidence type="ECO:0000313" key="3">
    <source>
        <dbReference type="Proteomes" id="UP000282322"/>
    </source>
</evidence>
<dbReference type="Gene3D" id="3.10.180.10">
    <property type="entry name" value="2,3-Dihydroxybiphenyl 1,2-Dioxygenase, domain 1"/>
    <property type="match status" value="1"/>
</dbReference>
<protein>
    <submittedName>
        <fullName evidence="2">VOC family protein</fullName>
    </submittedName>
</protein>
<dbReference type="Pfam" id="PF00903">
    <property type="entry name" value="Glyoxalase"/>
    <property type="match status" value="1"/>
</dbReference>
<evidence type="ECO:0000313" key="2">
    <source>
        <dbReference type="EMBL" id="RRJ29393.1"/>
    </source>
</evidence>